<dbReference type="Pfam" id="PF13426">
    <property type="entry name" value="PAS_9"/>
    <property type="match status" value="1"/>
</dbReference>
<keyword evidence="4" id="KW-0418">Kinase</keyword>
<feature type="domain" description="Histidine kinase" evidence="7">
    <location>
        <begin position="147"/>
        <end position="348"/>
    </location>
</feature>
<dbReference type="InterPro" id="IPR000014">
    <property type="entry name" value="PAS"/>
</dbReference>
<sequence>MHENGCNEEFLEKVFEWIDGQMSDYFFICDEQLIIQYVSYSIEKVGFSREKVIGKSAFTFIDSIDSEKFQQEVNQLKVNSIKKDVFRVINVNNELKRHEISMGKMVYDQTGETFYIFLSKDITRILETKNLLIQSEKLSSAGQLAASVAHEIRNPLTSLKGFLQLMEAGMDNGDTYLKIMKEEIEKIEAISKELLFIAKPSPNEFKEENLMELAGEVCLLMNSQARMHDIRLSKKFDREEYMLNCDRSQIKQVLINLIKNAIEAMGESGTIEIHIHTKDQLLIEVLDEGPGVPEEMKERIGEPFFTTKQNGTGLGLMVTKQIIKNHGANLEIEDRDVGGSNFRILFET</sequence>
<evidence type="ECO:0000313" key="8">
    <source>
        <dbReference type="EMBL" id="MBU6079408.1"/>
    </source>
</evidence>
<proteinExistence type="predicted"/>
<dbReference type="NCBIfam" id="TIGR00229">
    <property type="entry name" value="sensory_box"/>
    <property type="match status" value="1"/>
</dbReference>
<evidence type="ECO:0000256" key="2">
    <source>
        <dbReference type="ARBA" id="ARBA00022679"/>
    </source>
</evidence>
<protein>
    <submittedName>
        <fullName evidence="8">PAS domain S-box protein</fullName>
    </submittedName>
</protein>
<dbReference type="InterPro" id="IPR005467">
    <property type="entry name" value="His_kinase_dom"/>
</dbReference>
<dbReference type="EMBL" id="JAHLZF010000001">
    <property type="protein sequence ID" value="MBU6079408.1"/>
    <property type="molecule type" value="Genomic_DNA"/>
</dbReference>
<keyword evidence="1" id="KW-0597">Phosphoprotein</keyword>
<keyword evidence="6" id="KW-0902">Two-component regulatory system</keyword>
<organism evidence="8 9">
    <name type="scientific">Allobacillus halotolerans</name>
    <dbReference type="NCBI Taxonomy" id="570278"/>
    <lineage>
        <taxon>Bacteria</taxon>
        <taxon>Bacillati</taxon>
        <taxon>Bacillota</taxon>
        <taxon>Bacilli</taxon>
        <taxon>Bacillales</taxon>
        <taxon>Bacillaceae</taxon>
        <taxon>Allobacillus</taxon>
    </lineage>
</organism>
<dbReference type="InterPro" id="IPR003594">
    <property type="entry name" value="HATPase_dom"/>
</dbReference>
<dbReference type="PANTHER" id="PTHR43065">
    <property type="entry name" value="SENSOR HISTIDINE KINASE"/>
    <property type="match status" value="1"/>
</dbReference>
<dbReference type="SMART" id="SM00387">
    <property type="entry name" value="HATPase_c"/>
    <property type="match status" value="1"/>
</dbReference>
<dbReference type="SMART" id="SM00388">
    <property type="entry name" value="HisKA"/>
    <property type="match status" value="1"/>
</dbReference>
<evidence type="ECO:0000256" key="1">
    <source>
        <dbReference type="ARBA" id="ARBA00022553"/>
    </source>
</evidence>
<keyword evidence="2" id="KW-0808">Transferase</keyword>
<dbReference type="PROSITE" id="PS50109">
    <property type="entry name" value="HIS_KIN"/>
    <property type="match status" value="1"/>
</dbReference>
<dbReference type="CDD" id="cd00130">
    <property type="entry name" value="PAS"/>
    <property type="match status" value="1"/>
</dbReference>
<evidence type="ECO:0000256" key="6">
    <source>
        <dbReference type="ARBA" id="ARBA00023012"/>
    </source>
</evidence>
<name>A0ABS6GJH0_9BACI</name>
<keyword evidence="5" id="KW-0067">ATP-binding</keyword>
<dbReference type="Pfam" id="PF00512">
    <property type="entry name" value="HisKA"/>
    <property type="match status" value="1"/>
</dbReference>
<dbReference type="InterPro" id="IPR003661">
    <property type="entry name" value="HisK_dim/P_dom"/>
</dbReference>
<evidence type="ECO:0000313" key="9">
    <source>
        <dbReference type="Proteomes" id="UP000812672"/>
    </source>
</evidence>
<dbReference type="PANTHER" id="PTHR43065:SF10">
    <property type="entry name" value="PEROXIDE STRESS-ACTIVATED HISTIDINE KINASE MAK3"/>
    <property type="match status" value="1"/>
</dbReference>
<accession>A0ABS6GJH0</accession>
<keyword evidence="3" id="KW-0547">Nucleotide-binding</keyword>
<dbReference type="Pfam" id="PF02518">
    <property type="entry name" value="HATPase_c"/>
    <property type="match status" value="1"/>
</dbReference>
<evidence type="ECO:0000256" key="4">
    <source>
        <dbReference type="ARBA" id="ARBA00022777"/>
    </source>
</evidence>
<evidence type="ECO:0000259" key="7">
    <source>
        <dbReference type="PROSITE" id="PS50109"/>
    </source>
</evidence>
<dbReference type="RefSeq" id="WP_216686453.1">
    <property type="nucleotide sequence ID" value="NZ_CAUPKR010000001.1"/>
</dbReference>
<comment type="caution">
    <text evidence="8">The sequence shown here is derived from an EMBL/GenBank/DDBJ whole genome shotgun (WGS) entry which is preliminary data.</text>
</comment>
<evidence type="ECO:0000256" key="3">
    <source>
        <dbReference type="ARBA" id="ARBA00022741"/>
    </source>
</evidence>
<gene>
    <name evidence="8" type="ORF">KQ486_00085</name>
</gene>
<dbReference type="CDD" id="cd00082">
    <property type="entry name" value="HisKA"/>
    <property type="match status" value="1"/>
</dbReference>
<reference evidence="8 9" key="1">
    <citation type="journal article" date="2011" name="Int. J. Syst. Evol. Microbiol.">
        <title>Allobacillus halotolerans gen. nov., sp. nov. isolated from shrimp paste.</title>
        <authorList>
            <person name="Sheu S.Y."/>
            <person name="Arun A.B."/>
            <person name="Jiang S.R."/>
            <person name="Young C.C."/>
            <person name="Chen W.M."/>
        </authorList>
    </citation>
    <scope>NUCLEOTIDE SEQUENCE [LARGE SCALE GENOMIC DNA]</scope>
    <source>
        <strain evidence="8 9">LMG 24826</strain>
    </source>
</reference>
<dbReference type="Proteomes" id="UP000812672">
    <property type="component" value="Unassembled WGS sequence"/>
</dbReference>
<evidence type="ECO:0000256" key="5">
    <source>
        <dbReference type="ARBA" id="ARBA00022840"/>
    </source>
</evidence>
<keyword evidence="9" id="KW-1185">Reference proteome</keyword>